<dbReference type="Gene3D" id="3.40.50.620">
    <property type="entry name" value="HUPs"/>
    <property type="match status" value="1"/>
</dbReference>
<dbReference type="Proteomes" id="UP000028194">
    <property type="component" value="Chromosome"/>
</dbReference>
<dbReference type="Gene3D" id="1.10.10.720">
    <property type="entry name" value="leucyl-tRNA synthetase"/>
    <property type="match status" value="1"/>
</dbReference>
<evidence type="ECO:0000256" key="6">
    <source>
        <dbReference type="ARBA" id="ARBA00022917"/>
    </source>
</evidence>
<dbReference type="GO" id="GO:0005524">
    <property type="term" value="F:ATP binding"/>
    <property type="evidence" value="ECO:0007669"/>
    <property type="project" value="UniProtKB-UniRule"/>
</dbReference>
<evidence type="ECO:0000256" key="5">
    <source>
        <dbReference type="ARBA" id="ARBA00022840"/>
    </source>
</evidence>
<dbReference type="InterPro" id="IPR004493">
    <property type="entry name" value="Leu-tRNA-synth_Ia_arc/euk"/>
</dbReference>
<proteinExistence type="inferred from homology"/>
<dbReference type="GeneID" id="41597087"/>
<keyword evidence="3 8" id="KW-0436">Ligase</keyword>
<dbReference type="InterPro" id="IPR013155">
    <property type="entry name" value="M/V/L/I-tRNA-synth_anticd-bd"/>
</dbReference>
<dbReference type="GO" id="GO:0006429">
    <property type="term" value="P:leucyl-tRNA aminoacylation"/>
    <property type="evidence" value="ECO:0007669"/>
    <property type="project" value="UniProtKB-UniRule"/>
</dbReference>
<dbReference type="PANTHER" id="PTHR45794:SF1">
    <property type="entry name" value="LEUCINE--TRNA LIGASE, CYTOPLASMIC"/>
    <property type="match status" value="1"/>
</dbReference>
<keyword evidence="2 8" id="KW-0963">Cytoplasm</keyword>
<accession>A0A075MQ88</accession>
<comment type="catalytic activity">
    <reaction evidence="8">
        <text>tRNA(Leu) + L-leucine + ATP = L-leucyl-tRNA(Leu) + AMP + diphosphate</text>
        <dbReference type="Rhea" id="RHEA:11688"/>
        <dbReference type="Rhea" id="RHEA-COMP:9613"/>
        <dbReference type="Rhea" id="RHEA-COMP:9622"/>
        <dbReference type="ChEBI" id="CHEBI:30616"/>
        <dbReference type="ChEBI" id="CHEBI:33019"/>
        <dbReference type="ChEBI" id="CHEBI:57427"/>
        <dbReference type="ChEBI" id="CHEBI:78442"/>
        <dbReference type="ChEBI" id="CHEBI:78494"/>
        <dbReference type="ChEBI" id="CHEBI:456215"/>
        <dbReference type="EC" id="6.1.1.4"/>
    </reaction>
</comment>
<dbReference type="InterPro" id="IPR009008">
    <property type="entry name" value="Val/Leu/Ile-tRNA-synth_edit"/>
</dbReference>
<comment type="similarity">
    <text evidence="1 8">Belongs to the class-I aminoacyl-tRNA synthetase family.</text>
</comment>
<dbReference type="HOGENOM" id="CLU_004174_0_0_2"/>
<organism evidence="11 12">
    <name type="scientific">Candidatus Nitrososphaera evergladensis SR1</name>
    <dbReference type="NCBI Taxonomy" id="1459636"/>
    <lineage>
        <taxon>Archaea</taxon>
        <taxon>Nitrososphaerota</taxon>
        <taxon>Nitrososphaeria</taxon>
        <taxon>Nitrososphaerales</taxon>
        <taxon>Nitrososphaeraceae</taxon>
        <taxon>Nitrososphaera</taxon>
    </lineage>
</organism>
<keyword evidence="5 8" id="KW-0067">ATP-binding</keyword>
<dbReference type="InterPro" id="IPR009080">
    <property type="entry name" value="tRNAsynth_Ia_anticodon-bd"/>
</dbReference>
<feature type="domain" description="Methionyl/Valyl/Leucyl/Isoleucyl-tRNA synthetase anticodon-binding" evidence="10">
    <location>
        <begin position="703"/>
        <end position="839"/>
    </location>
</feature>
<keyword evidence="4 8" id="KW-0547">Nucleotide-binding</keyword>
<sequence length="966" mass="109141">MSSNNIDWREIEEKWIKRWDEQKLFQADPEPSRKKYFVTVAYPYPNSPQHIGHGRTYTLADAHARYMRMKGYNVLFPMGFHYTGTPILGMSRRVAAGDKDLLDTFHNIYKLTDDVIATFVEPVKIASYFHNEIKQGMKEMGYSMDWRREFTTIDRIYSKFISWQFRTLQKKGLIVQGSHPVGWCPNDQNPVSQHDTMGDVEPDFTEYVLVKFVAQNDGLVVPAATLRPETLFGVTNMWVDPEVEYVEARVDGERWIVSKEAARKLEFLNHAIEIIKTIKGSEMVGWQLTNPLNGAKVPMYPASFVEADSGTGIVMSVPAHAPYDYQALADLKNDAAMRQKYDIATVAEPVKIIESEGYSGIPAAEAIANVPANSSDRLEKATSDLYSHEFYKGRMMQNTGKYAGKPVSAAKEELKAEIASSGLTSVMYELTNKPVICRCGTECVVKLLNDQWFLNYADKEWKALAHECIQKMDIVPADIRQEFDYVVDWLRERACARKSGLGTKLPWDPEWIIESLSDSVIYMAYYTIAKYVNDKTIPDTETISDSFFDYVLFGQGDAKAVAKESGVPAIEKIRAEFQYFYPVDSRHSGRDLVPNHLSFFIFNHVAIFDRSNWPRQIVVNGSVLMEGKKMSKSLGNIIPLRAAIREHGADTIRLAMLVSAEILQDADFSFDTARGIKSKLAGVFEMAEKVKNAKQAPAEQVEDRWLASRLVRTALQTAESMDRLRVREAIHHILYTLEQDLQWYDRRARAKGRENSPAVVSALREYVKAQVQMLAPFAPFTAEEVWERLGSKETITAAGWPSTDESKLDILAEESEFLAQSLIADIANIVKVTKIAPKKIVVYTGAGWKNNAYKTVLENIAAGRTNFGDMMKQLIANPETSRIKSDPNLVKKMQDDILSTPLEARSRRTALTDFDEASAIKDAAGLIAKEFDGAEVLVYSEDDHSKYDPKGKAKFARSFKPAVYME</sequence>
<evidence type="ECO:0000256" key="8">
    <source>
        <dbReference type="HAMAP-Rule" id="MF_00049"/>
    </source>
</evidence>
<dbReference type="EC" id="6.1.1.4" evidence="8"/>
<dbReference type="PANTHER" id="PTHR45794">
    <property type="entry name" value="LEUCYL-TRNA SYNTHETASE"/>
    <property type="match status" value="1"/>
</dbReference>
<dbReference type="Pfam" id="PF08264">
    <property type="entry name" value="Anticodon_1"/>
    <property type="match status" value="1"/>
</dbReference>
<comment type="subcellular location">
    <subcellularLocation>
        <location evidence="8">Cytoplasm</location>
    </subcellularLocation>
</comment>
<dbReference type="Gene3D" id="3.90.740.10">
    <property type="entry name" value="Valyl/Leucyl/Isoleucyl-tRNA synthetase, editing domain"/>
    <property type="match status" value="1"/>
</dbReference>
<dbReference type="EMBL" id="CP007174">
    <property type="protein sequence ID" value="AIF83353.1"/>
    <property type="molecule type" value="Genomic_DNA"/>
</dbReference>
<evidence type="ECO:0000259" key="9">
    <source>
        <dbReference type="Pfam" id="PF00133"/>
    </source>
</evidence>
<gene>
    <name evidence="8" type="primary">leuS</name>
    <name evidence="11" type="ORF">NTE_01284</name>
</gene>
<dbReference type="HAMAP" id="MF_00049_A">
    <property type="entry name" value="Leu_tRNA_synth_A"/>
    <property type="match status" value="1"/>
</dbReference>
<dbReference type="GO" id="GO:0005737">
    <property type="term" value="C:cytoplasm"/>
    <property type="evidence" value="ECO:0007669"/>
    <property type="project" value="UniProtKB-SubCell"/>
</dbReference>
<dbReference type="RefSeq" id="WP_148700138.1">
    <property type="nucleotide sequence ID" value="NZ_CP007174.1"/>
</dbReference>
<dbReference type="Gene3D" id="1.10.730.10">
    <property type="entry name" value="Isoleucyl-tRNA Synthetase, Domain 1"/>
    <property type="match status" value="1"/>
</dbReference>
<evidence type="ECO:0000256" key="4">
    <source>
        <dbReference type="ARBA" id="ARBA00022741"/>
    </source>
</evidence>
<feature type="domain" description="Aminoacyl-tRNA synthetase class Ia" evidence="9">
    <location>
        <begin position="14"/>
        <end position="668"/>
    </location>
</feature>
<dbReference type="SUPFAM" id="SSF47323">
    <property type="entry name" value="Anticodon-binding domain of a subclass of class I aminoacyl-tRNA synthetases"/>
    <property type="match status" value="1"/>
</dbReference>
<evidence type="ECO:0000313" key="12">
    <source>
        <dbReference type="Proteomes" id="UP000028194"/>
    </source>
</evidence>
<evidence type="ECO:0000256" key="7">
    <source>
        <dbReference type="ARBA" id="ARBA00023146"/>
    </source>
</evidence>
<dbReference type="NCBIfam" id="TIGR00395">
    <property type="entry name" value="leuS_arch"/>
    <property type="match status" value="1"/>
</dbReference>
<feature type="binding site" evidence="8">
    <location>
        <position position="632"/>
    </location>
    <ligand>
        <name>ATP</name>
        <dbReference type="ChEBI" id="CHEBI:30616"/>
    </ligand>
</feature>
<dbReference type="AlphaFoldDB" id="A0A075MQ88"/>
<dbReference type="SUPFAM" id="SSF50677">
    <property type="entry name" value="ValRS/IleRS/LeuRS editing domain"/>
    <property type="match status" value="1"/>
</dbReference>
<dbReference type="InterPro" id="IPR020791">
    <property type="entry name" value="Leu-tRNA-lgase_arc"/>
</dbReference>
<dbReference type="GO" id="GO:0004823">
    <property type="term" value="F:leucine-tRNA ligase activity"/>
    <property type="evidence" value="ECO:0007669"/>
    <property type="project" value="UniProtKB-UniRule"/>
</dbReference>
<dbReference type="OrthoDB" id="23906at2157"/>
<dbReference type="Gene3D" id="3.30.2320.20">
    <property type="entry name" value="Class I aminoacyl-tRNA synthetases (RS)"/>
    <property type="match status" value="1"/>
</dbReference>
<evidence type="ECO:0000256" key="3">
    <source>
        <dbReference type="ARBA" id="ARBA00022598"/>
    </source>
</evidence>
<reference evidence="11 12" key="1">
    <citation type="journal article" date="2014" name="PLoS ONE">
        <title>Genome Sequence of Candidatus Nitrososphaera evergladensis from Group I.1b Enriched from Everglades Soil Reveals Novel Genomic Features of the Ammonia-Oxidizing Archaea.</title>
        <authorList>
            <person name="Zhalnina K.V."/>
            <person name="Dias R."/>
            <person name="Leonard M.T."/>
            <person name="Dorr de Quadros P."/>
            <person name="Camargo F.A."/>
            <person name="Drew J.C."/>
            <person name="Farmerie W.G."/>
            <person name="Daroub S.H."/>
            <person name="Triplett E.W."/>
        </authorList>
    </citation>
    <scope>NUCLEOTIDE SEQUENCE [LARGE SCALE GENOMIC DNA]</scope>
    <source>
        <strain evidence="11 12">SR1</strain>
    </source>
</reference>
<evidence type="ECO:0000256" key="1">
    <source>
        <dbReference type="ARBA" id="ARBA00005594"/>
    </source>
</evidence>
<feature type="short sequence motif" description="'KMSKS' region" evidence="8">
    <location>
        <begin position="629"/>
        <end position="633"/>
    </location>
</feature>
<dbReference type="InterPro" id="IPR014729">
    <property type="entry name" value="Rossmann-like_a/b/a_fold"/>
</dbReference>
<name>A0A075MQ88_9ARCH</name>
<keyword evidence="7 8" id="KW-0030">Aminoacyl-tRNA synthetase</keyword>
<evidence type="ECO:0000313" key="11">
    <source>
        <dbReference type="EMBL" id="AIF83353.1"/>
    </source>
</evidence>
<dbReference type="SUPFAM" id="SSF52374">
    <property type="entry name" value="Nucleotidylyl transferase"/>
    <property type="match status" value="1"/>
</dbReference>
<dbReference type="eggNOG" id="arCOG00809">
    <property type="taxonomic scope" value="Archaea"/>
</dbReference>
<evidence type="ECO:0000256" key="2">
    <source>
        <dbReference type="ARBA" id="ARBA00022490"/>
    </source>
</evidence>
<dbReference type="STRING" id="1459636.NTE_01284"/>
<keyword evidence="6 8" id="KW-0648">Protein biosynthesis</keyword>
<feature type="short sequence motif" description="'HIGH' region" evidence="8">
    <location>
        <begin position="43"/>
        <end position="53"/>
    </location>
</feature>
<keyword evidence="12" id="KW-1185">Reference proteome</keyword>
<evidence type="ECO:0000259" key="10">
    <source>
        <dbReference type="Pfam" id="PF08264"/>
    </source>
</evidence>
<dbReference type="InterPro" id="IPR002300">
    <property type="entry name" value="aa-tRNA-synth_Ia"/>
</dbReference>
<dbReference type="Pfam" id="PF00133">
    <property type="entry name" value="tRNA-synt_1"/>
    <property type="match status" value="1"/>
</dbReference>
<dbReference type="KEGG" id="nev:NTE_01284"/>
<dbReference type="NCBIfam" id="NF008957">
    <property type="entry name" value="PRK12300.1"/>
    <property type="match status" value="1"/>
</dbReference>
<protein>
    <recommendedName>
        <fullName evidence="8">Leucine--tRNA ligase</fullName>
        <ecNumber evidence="8">6.1.1.4</ecNumber>
    </recommendedName>
    <alternativeName>
        <fullName evidence="8">Leucyl-tRNA synthetase</fullName>
        <shortName evidence="8">LeuRS</shortName>
    </alternativeName>
</protein>
<dbReference type="GO" id="GO:0002161">
    <property type="term" value="F:aminoacyl-tRNA deacylase activity"/>
    <property type="evidence" value="ECO:0007669"/>
    <property type="project" value="InterPro"/>
</dbReference>